<dbReference type="EMBL" id="AAUT02000027">
    <property type="protein sequence ID" value="KNA56826.1"/>
    <property type="molecule type" value="Genomic_DNA"/>
</dbReference>
<evidence type="ECO:0000256" key="2">
    <source>
        <dbReference type="SAM" id="Phobius"/>
    </source>
</evidence>
<evidence type="ECO:0000313" key="3">
    <source>
        <dbReference type="EMBL" id="KNA56826.1"/>
    </source>
</evidence>
<dbReference type="AlphaFoldDB" id="A0A0K9UKF7"/>
<accession>A0A0K9UKF7</accession>
<gene>
    <name evidence="3" type="ORF">VC274080_023828</name>
</gene>
<evidence type="ECO:0000256" key="1">
    <source>
        <dbReference type="SAM" id="Coils"/>
    </source>
</evidence>
<comment type="caution">
    <text evidence="3">The sequence shown here is derived from an EMBL/GenBank/DDBJ whole genome shotgun (WGS) entry which is preliminary data.</text>
</comment>
<feature type="coiled-coil region" evidence="1">
    <location>
        <begin position="143"/>
        <end position="212"/>
    </location>
</feature>
<keyword evidence="2" id="KW-0472">Membrane</keyword>
<dbReference type="Proteomes" id="UP000003017">
    <property type="component" value="Unassembled WGS sequence"/>
</dbReference>
<organism evidence="3 4">
    <name type="scientific">Vibrio cholerae 2740-80</name>
    <dbReference type="NCBI Taxonomy" id="412614"/>
    <lineage>
        <taxon>Bacteria</taxon>
        <taxon>Pseudomonadati</taxon>
        <taxon>Pseudomonadota</taxon>
        <taxon>Gammaproteobacteria</taxon>
        <taxon>Vibrionales</taxon>
        <taxon>Vibrionaceae</taxon>
        <taxon>Vibrio</taxon>
    </lineage>
</organism>
<reference evidence="3 4" key="2">
    <citation type="submission" date="2010-08" db="EMBL/GenBank/DDBJ databases">
        <title>The Genome Sequence of Vibrio cholerae strain 2740-80.</title>
        <authorList>
            <consortium name="The Broad Institute Genome Sequencing Platform"/>
            <person name="Colwell R."/>
            <person name="Young S.K."/>
            <person name="Zeng Q."/>
            <person name="Alvarado L."/>
            <person name="Berlin A."/>
            <person name="Chapman S."/>
            <person name="Chen Z."/>
            <person name="Freedman E."/>
            <person name="Gellesch M."/>
            <person name="Goldberg J."/>
            <person name="Griggs A."/>
            <person name="Gujja S."/>
            <person name="Heilman E."/>
            <person name="Heiman D."/>
            <person name="Howarth C."/>
            <person name="Larson L."/>
            <person name="Mehta T."/>
            <person name="Neiman D.N."/>
            <person name="Park D."/>
            <person name="Pearson M."/>
            <person name="Roberts A."/>
            <person name="Saif S."/>
            <person name="Shenoy N."/>
            <person name="Sisk P."/>
            <person name="Stolte C."/>
            <person name="Sykes S."/>
            <person name="White J."/>
            <person name="Yandava C."/>
            <person name="Borodovsky M."/>
            <person name="Heidelberg J."/>
            <person name="Haas B."/>
            <person name="Nusbaum C."/>
            <person name="Birren B."/>
        </authorList>
    </citation>
    <scope>NUCLEOTIDE SEQUENCE [LARGE SCALE GENOMIC DNA]</scope>
    <source>
        <strain evidence="3 4">2740-80</strain>
    </source>
</reference>
<name>A0A0K9UKF7_VIBCL</name>
<keyword evidence="1" id="KW-0175">Coiled coil</keyword>
<keyword evidence="2" id="KW-1133">Transmembrane helix</keyword>
<feature type="transmembrane region" description="Helical" evidence="2">
    <location>
        <begin position="110"/>
        <end position="131"/>
    </location>
</feature>
<keyword evidence="2" id="KW-0812">Transmembrane</keyword>
<feature type="transmembrane region" description="Helical" evidence="2">
    <location>
        <begin position="229"/>
        <end position="253"/>
    </location>
</feature>
<feature type="transmembrane region" description="Helical" evidence="2">
    <location>
        <begin position="64"/>
        <end position="90"/>
    </location>
</feature>
<proteinExistence type="predicted"/>
<sequence>MAFLLCVGFCDYGVVRKLGSSVVCPLNGRYVTSSTLERIARESALINSIKKLWNGIWPEERFKLCVFCVISILYCLTLVVIPILAYFSFILLKYIRTQDLDVLHTMKSRVKGLCVGIAMAAVVIIVSKGAVTKIEIDHSYAELEMINRELLMLDQEYSTLLQELEEQYPNIAAERKQSKDIRSFRSPTEVTLEEASFNYEKVKITADKLENEHNVRTRKMAVESRVDNLYYLFKVWSLNAVIIVLSTTLYYIAFNSLFLKPLLLNDNRWAERE</sequence>
<protein>
    <submittedName>
        <fullName evidence="3">Uncharacterized protein</fullName>
    </submittedName>
</protein>
<reference evidence="3 4" key="1">
    <citation type="submission" date="2007-01" db="EMBL/GenBank/DDBJ databases">
        <authorList>
            <person name="Kobayashi T."/>
            <person name="Suzuki M."/>
            <person name="Inoue H."/>
            <person name="Itai R.N."/>
            <person name="Takahashi M."/>
            <person name="Nakanishi H."/>
            <person name="Mori S."/>
            <person name="Nishizawa N.K."/>
        </authorList>
    </citation>
    <scope>NUCLEOTIDE SEQUENCE [LARGE SCALE GENOMIC DNA]</scope>
    <source>
        <strain evidence="3 4">2740-80</strain>
    </source>
</reference>
<evidence type="ECO:0000313" key="4">
    <source>
        <dbReference type="Proteomes" id="UP000003017"/>
    </source>
</evidence>